<dbReference type="InterPro" id="IPR050600">
    <property type="entry name" value="SETD3_SETD6_MTase"/>
</dbReference>
<dbReference type="Proteomes" id="UP001345013">
    <property type="component" value="Unassembled WGS sequence"/>
</dbReference>
<evidence type="ECO:0000313" key="4">
    <source>
        <dbReference type="Proteomes" id="UP001345013"/>
    </source>
</evidence>
<organism evidence="3 4">
    <name type="scientific">Lithohypha guttulata</name>
    <dbReference type="NCBI Taxonomy" id="1690604"/>
    <lineage>
        <taxon>Eukaryota</taxon>
        <taxon>Fungi</taxon>
        <taxon>Dikarya</taxon>
        <taxon>Ascomycota</taxon>
        <taxon>Pezizomycotina</taxon>
        <taxon>Eurotiomycetes</taxon>
        <taxon>Chaetothyriomycetidae</taxon>
        <taxon>Chaetothyriales</taxon>
        <taxon>Trichomeriaceae</taxon>
        <taxon>Lithohypha</taxon>
    </lineage>
</organism>
<dbReference type="PROSITE" id="PS50280">
    <property type="entry name" value="SET"/>
    <property type="match status" value="1"/>
</dbReference>
<gene>
    <name evidence="3" type="ORF">LTR24_002483</name>
</gene>
<dbReference type="PANTHER" id="PTHR13271">
    <property type="entry name" value="UNCHARACTERIZED PUTATIVE METHYLTRANSFERASE"/>
    <property type="match status" value="1"/>
</dbReference>
<comment type="caution">
    <text evidence="3">The sequence shown here is derived from an EMBL/GenBank/DDBJ whole genome shotgun (WGS) entry which is preliminary data.</text>
</comment>
<evidence type="ECO:0000256" key="1">
    <source>
        <dbReference type="SAM" id="MobiDB-lite"/>
    </source>
</evidence>
<dbReference type="SUPFAM" id="SSF82199">
    <property type="entry name" value="SET domain"/>
    <property type="match status" value="2"/>
</dbReference>
<evidence type="ECO:0000259" key="2">
    <source>
        <dbReference type="PROSITE" id="PS50280"/>
    </source>
</evidence>
<reference evidence="3 4" key="1">
    <citation type="submission" date="2023-08" db="EMBL/GenBank/DDBJ databases">
        <title>Black Yeasts Isolated from many extreme environments.</title>
        <authorList>
            <person name="Coleine C."/>
            <person name="Stajich J.E."/>
            <person name="Selbmann L."/>
        </authorList>
    </citation>
    <scope>NUCLEOTIDE SEQUENCE [LARGE SCALE GENOMIC DNA]</scope>
    <source>
        <strain evidence="3 4">CCFEE 5885</strain>
    </source>
</reference>
<name>A0ABR0KJE1_9EURO</name>
<dbReference type="Gene3D" id="3.90.1410.10">
    <property type="entry name" value="set domain protein methyltransferase, domain 1"/>
    <property type="match status" value="1"/>
</dbReference>
<dbReference type="InterPro" id="IPR046341">
    <property type="entry name" value="SET_dom_sf"/>
</dbReference>
<sequence length="517" mass="58048">MAHEPTQNLVEYCSANGINIHTAVQPKTVPGAGLGVYALKYIKSGEQLIHVPTRHIFTTANIPESFLSKSARKGIAVHAQLAAFFAFGSEQDLQQYRPWMATWPGLDDFVETMPIFWGYWAEQVLDKLGWTADIESMTDDHLPKRRRVSDKSSHGHGTNQRCIKTDGTDSASLKQPPFWLSPALSGNWHASRTLGSSLLGVMIEKLVGHMKSIVEALPDLHLIENNQQLTKFLHAWCQVNTRCFYYVPAPTSSKHKTKTKPPADPNEAMALCPFMDLFNHMAPPPPRDTFVSPTPNDTTQRPCKVRYTPTGFTVTTDSSIHPNHEILFSYGAHTNDALWLEYGFLLPNSTNTSDFILLDALILDTLQPLDESTLEDHGYLGNYTLHHDGSTCYRTEMVAWLLVLGRAKWRKVVEKSLDPEKACTAPTGKAKYKKTIVAWLERARGLAMENTTLLDEMGGDVLLEHFGTMAAVARVQRKSEEEKLETSRKRRGMCLARWAQISDMVERGIEKIEAEDQ</sequence>
<feature type="compositionally biased region" description="Polar residues" evidence="1">
    <location>
        <begin position="155"/>
        <end position="169"/>
    </location>
</feature>
<dbReference type="InterPro" id="IPR001214">
    <property type="entry name" value="SET_dom"/>
</dbReference>
<protein>
    <recommendedName>
        <fullName evidence="2">SET domain-containing protein</fullName>
    </recommendedName>
</protein>
<feature type="region of interest" description="Disordered" evidence="1">
    <location>
        <begin position="141"/>
        <end position="169"/>
    </location>
</feature>
<accession>A0ABR0KJE1</accession>
<proteinExistence type="predicted"/>
<dbReference type="PANTHER" id="PTHR13271:SF137">
    <property type="entry name" value="SET DOMAIN-CONTAINING PROTEIN"/>
    <property type="match status" value="1"/>
</dbReference>
<keyword evidence="4" id="KW-1185">Reference proteome</keyword>
<evidence type="ECO:0000313" key="3">
    <source>
        <dbReference type="EMBL" id="KAK5096721.1"/>
    </source>
</evidence>
<feature type="domain" description="SET" evidence="2">
    <location>
        <begin position="22"/>
        <end position="331"/>
    </location>
</feature>
<dbReference type="EMBL" id="JAVRRG010000021">
    <property type="protein sequence ID" value="KAK5096721.1"/>
    <property type="molecule type" value="Genomic_DNA"/>
</dbReference>